<reference evidence="2" key="2">
    <citation type="journal article" date="2024" name="Plant">
        <title>Genomic evolution and insights into agronomic trait innovations of Sesamum species.</title>
        <authorList>
            <person name="Miao H."/>
            <person name="Wang L."/>
            <person name="Qu L."/>
            <person name="Liu H."/>
            <person name="Sun Y."/>
            <person name="Le M."/>
            <person name="Wang Q."/>
            <person name="Wei S."/>
            <person name="Zheng Y."/>
            <person name="Lin W."/>
            <person name="Duan Y."/>
            <person name="Cao H."/>
            <person name="Xiong S."/>
            <person name="Wang X."/>
            <person name="Wei L."/>
            <person name="Li C."/>
            <person name="Ma Q."/>
            <person name="Ju M."/>
            <person name="Zhao R."/>
            <person name="Li G."/>
            <person name="Mu C."/>
            <person name="Tian Q."/>
            <person name="Mei H."/>
            <person name="Zhang T."/>
            <person name="Gao T."/>
            <person name="Zhang H."/>
        </authorList>
    </citation>
    <scope>NUCLEOTIDE SEQUENCE</scope>
    <source>
        <strain evidence="2">KEN1</strain>
    </source>
</reference>
<dbReference type="EMBL" id="JACGWN010000014">
    <property type="protein sequence ID" value="KAL0407369.1"/>
    <property type="molecule type" value="Genomic_DNA"/>
</dbReference>
<sequence>MTMKKKKKKDEDDGPPPGFHSVGPKPPPSLPPADFVDSGHYLCKFSAMTFYNAIKFNESMYVILQDMARSSKQDDNDDDDEDGPPPGWEFSHLVNALPEPLSNTTDIKTESNDELDEGPPPGWESVLSHQMPPPRTPPLQPSSTVSSSEVCRTEAIAASPVLMSISILSTEVEKQNAEQD</sequence>
<name>A0AAW2TSC1_9LAMI</name>
<accession>A0AAW2TSC1</accession>
<evidence type="ECO:0000256" key="1">
    <source>
        <dbReference type="SAM" id="MobiDB-lite"/>
    </source>
</evidence>
<feature type="compositionally biased region" description="Pro residues" evidence="1">
    <location>
        <begin position="131"/>
        <end position="140"/>
    </location>
</feature>
<gene>
    <name evidence="2" type="ORF">Slati_4050800</name>
</gene>
<dbReference type="AlphaFoldDB" id="A0AAW2TSC1"/>
<protein>
    <submittedName>
        <fullName evidence="2">Uncharacterized protein</fullName>
    </submittedName>
</protein>
<comment type="caution">
    <text evidence="2">The sequence shown here is derived from an EMBL/GenBank/DDBJ whole genome shotgun (WGS) entry which is preliminary data.</text>
</comment>
<feature type="region of interest" description="Disordered" evidence="1">
    <location>
        <begin position="69"/>
        <end position="148"/>
    </location>
</feature>
<evidence type="ECO:0000313" key="2">
    <source>
        <dbReference type="EMBL" id="KAL0407369.1"/>
    </source>
</evidence>
<feature type="region of interest" description="Disordered" evidence="1">
    <location>
        <begin position="1"/>
        <end position="36"/>
    </location>
</feature>
<reference evidence="2" key="1">
    <citation type="submission" date="2020-06" db="EMBL/GenBank/DDBJ databases">
        <authorList>
            <person name="Li T."/>
            <person name="Hu X."/>
            <person name="Zhang T."/>
            <person name="Song X."/>
            <person name="Zhang H."/>
            <person name="Dai N."/>
            <person name="Sheng W."/>
            <person name="Hou X."/>
            <person name="Wei L."/>
        </authorList>
    </citation>
    <scope>NUCLEOTIDE SEQUENCE</scope>
    <source>
        <strain evidence="2">KEN1</strain>
        <tissue evidence="2">Leaf</tissue>
    </source>
</reference>
<proteinExistence type="predicted"/>
<organism evidence="2">
    <name type="scientific">Sesamum latifolium</name>
    <dbReference type="NCBI Taxonomy" id="2727402"/>
    <lineage>
        <taxon>Eukaryota</taxon>
        <taxon>Viridiplantae</taxon>
        <taxon>Streptophyta</taxon>
        <taxon>Embryophyta</taxon>
        <taxon>Tracheophyta</taxon>
        <taxon>Spermatophyta</taxon>
        <taxon>Magnoliopsida</taxon>
        <taxon>eudicotyledons</taxon>
        <taxon>Gunneridae</taxon>
        <taxon>Pentapetalae</taxon>
        <taxon>asterids</taxon>
        <taxon>lamiids</taxon>
        <taxon>Lamiales</taxon>
        <taxon>Pedaliaceae</taxon>
        <taxon>Sesamum</taxon>
    </lineage>
</organism>